<dbReference type="PRINTS" id="PR00722">
    <property type="entry name" value="CHYMOTRYPSIN"/>
</dbReference>
<name>A0AAN8FRJ9_TRICO</name>
<dbReference type="EMBL" id="WIXE01001959">
    <property type="protein sequence ID" value="KAK5985221.1"/>
    <property type="molecule type" value="Genomic_DNA"/>
</dbReference>
<dbReference type="Pfam" id="PF00089">
    <property type="entry name" value="Trypsin"/>
    <property type="match status" value="1"/>
</dbReference>
<dbReference type="InterPro" id="IPR001254">
    <property type="entry name" value="Trypsin_dom"/>
</dbReference>
<proteinExistence type="inferred from homology"/>
<comment type="similarity">
    <text evidence="2">Belongs to the peptidase S1 family. CLIP subfamily.</text>
</comment>
<evidence type="ECO:0000259" key="4">
    <source>
        <dbReference type="PROSITE" id="PS50240"/>
    </source>
</evidence>
<dbReference type="PANTHER" id="PTHR24256">
    <property type="entry name" value="TRYPTASE-RELATED"/>
    <property type="match status" value="1"/>
</dbReference>
<sequence>MLFIFVLLLFALTLDCQRITEVENDVIRKKCGVRSLKRKAHFKIFGGRGVSSDEYPWLVQIVVSRHLGGKLNIKSCTGSLISPRHVLTAAHCVTNKNPKENLHKCDGKEHVLDVSIVKSQDLIVYTGTFCRLQLYCGNLQRVRKVIVHKNWKRCVQSSVIPIAELSANDLAILELEKNIRYENAVPICLPSENLRLQRALQGAGSGHDSKSRVPTLNVATLRFLAHEPRTSIILTSSKDTSACGVNEWISIRFDIADVSPLVEKNPPTRSTLWASRWWHSSTS</sequence>
<dbReference type="GO" id="GO:0006508">
    <property type="term" value="P:proteolysis"/>
    <property type="evidence" value="ECO:0007669"/>
    <property type="project" value="InterPro"/>
</dbReference>
<dbReference type="InterPro" id="IPR051487">
    <property type="entry name" value="Ser/Thr_Proteases_Immune/Dev"/>
</dbReference>
<accession>A0AAN8FRJ9</accession>
<organism evidence="5 6">
    <name type="scientific">Trichostrongylus colubriformis</name>
    <name type="common">Black scour worm</name>
    <dbReference type="NCBI Taxonomy" id="6319"/>
    <lineage>
        <taxon>Eukaryota</taxon>
        <taxon>Metazoa</taxon>
        <taxon>Ecdysozoa</taxon>
        <taxon>Nematoda</taxon>
        <taxon>Chromadorea</taxon>
        <taxon>Rhabditida</taxon>
        <taxon>Rhabditina</taxon>
        <taxon>Rhabditomorpha</taxon>
        <taxon>Strongyloidea</taxon>
        <taxon>Trichostrongylidae</taxon>
        <taxon>Trichostrongylus</taxon>
    </lineage>
</organism>
<dbReference type="AlphaFoldDB" id="A0AAN8FRJ9"/>
<dbReference type="Gene3D" id="2.40.10.10">
    <property type="entry name" value="Trypsin-like serine proteases"/>
    <property type="match status" value="1"/>
</dbReference>
<keyword evidence="6" id="KW-1185">Reference proteome</keyword>
<dbReference type="InterPro" id="IPR001314">
    <property type="entry name" value="Peptidase_S1A"/>
</dbReference>
<dbReference type="PROSITE" id="PS50240">
    <property type="entry name" value="TRYPSIN_DOM"/>
    <property type="match status" value="1"/>
</dbReference>
<dbReference type="PROSITE" id="PS00134">
    <property type="entry name" value="TRYPSIN_HIS"/>
    <property type="match status" value="1"/>
</dbReference>
<gene>
    <name evidence="5" type="ORF">GCK32_016987</name>
</gene>
<feature type="domain" description="Peptidase S1" evidence="4">
    <location>
        <begin position="44"/>
        <end position="243"/>
    </location>
</feature>
<evidence type="ECO:0000256" key="2">
    <source>
        <dbReference type="ARBA" id="ARBA00024195"/>
    </source>
</evidence>
<dbReference type="SUPFAM" id="SSF50494">
    <property type="entry name" value="Trypsin-like serine proteases"/>
    <property type="match status" value="1"/>
</dbReference>
<dbReference type="GO" id="GO:0004252">
    <property type="term" value="F:serine-type endopeptidase activity"/>
    <property type="evidence" value="ECO:0007669"/>
    <property type="project" value="InterPro"/>
</dbReference>
<dbReference type="InterPro" id="IPR043504">
    <property type="entry name" value="Peptidase_S1_PA_chymotrypsin"/>
</dbReference>
<keyword evidence="1" id="KW-1015">Disulfide bond</keyword>
<evidence type="ECO:0000256" key="1">
    <source>
        <dbReference type="ARBA" id="ARBA00023157"/>
    </source>
</evidence>
<dbReference type="SMART" id="SM00020">
    <property type="entry name" value="Tryp_SPc"/>
    <property type="match status" value="1"/>
</dbReference>
<reference evidence="5 6" key="1">
    <citation type="submission" date="2019-10" db="EMBL/GenBank/DDBJ databases">
        <title>Assembly and Annotation for the nematode Trichostrongylus colubriformis.</title>
        <authorList>
            <person name="Martin J."/>
        </authorList>
    </citation>
    <scope>NUCLEOTIDE SEQUENCE [LARGE SCALE GENOMIC DNA]</scope>
    <source>
        <strain evidence="5">G859</strain>
        <tissue evidence="5">Whole worm</tissue>
    </source>
</reference>
<feature type="chain" id="PRO_5043017440" description="Peptidase S1 domain-containing protein" evidence="3">
    <location>
        <begin position="17"/>
        <end position="283"/>
    </location>
</feature>
<evidence type="ECO:0000313" key="6">
    <source>
        <dbReference type="Proteomes" id="UP001331761"/>
    </source>
</evidence>
<keyword evidence="3" id="KW-0732">Signal</keyword>
<feature type="signal peptide" evidence="3">
    <location>
        <begin position="1"/>
        <end position="16"/>
    </location>
</feature>
<protein>
    <recommendedName>
        <fullName evidence="4">Peptidase S1 domain-containing protein</fullName>
    </recommendedName>
</protein>
<dbReference type="Proteomes" id="UP001331761">
    <property type="component" value="Unassembled WGS sequence"/>
</dbReference>
<evidence type="ECO:0000256" key="3">
    <source>
        <dbReference type="SAM" id="SignalP"/>
    </source>
</evidence>
<dbReference type="InterPro" id="IPR009003">
    <property type="entry name" value="Peptidase_S1_PA"/>
</dbReference>
<evidence type="ECO:0000313" key="5">
    <source>
        <dbReference type="EMBL" id="KAK5985221.1"/>
    </source>
</evidence>
<dbReference type="InterPro" id="IPR018114">
    <property type="entry name" value="TRYPSIN_HIS"/>
</dbReference>
<comment type="caution">
    <text evidence="5">The sequence shown here is derived from an EMBL/GenBank/DDBJ whole genome shotgun (WGS) entry which is preliminary data.</text>
</comment>